<evidence type="ECO:0000313" key="6">
    <source>
        <dbReference type="EMBL" id="MST65654.1"/>
    </source>
</evidence>
<evidence type="ECO:0000259" key="5">
    <source>
        <dbReference type="Pfam" id="PF00149"/>
    </source>
</evidence>
<dbReference type="SUPFAM" id="SSF56300">
    <property type="entry name" value="Metallo-dependent phosphatases"/>
    <property type="match status" value="1"/>
</dbReference>
<name>A0A7X2P1A1_9FIRM</name>
<evidence type="ECO:0000313" key="7">
    <source>
        <dbReference type="Proteomes" id="UP000440513"/>
    </source>
</evidence>
<keyword evidence="4" id="KW-0472">Membrane</keyword>
<sequence length="657" mass="75991">MRFIHMADVHLGAVPDSGCPWSAFRENEIWETFVRVIDQIREEKIELLLIAGDLFHRQPLPSQTERVSQLFASIPDTEVVWMAGSHDYLREDSAYRKVKWTKNVHGFLSEKPEVISLEKLHTKVYGCSYEHPEVTEAIYSSIRPEDQPGIHILLAYGGDETHIPMKKEDGAGFDYVALGYRHIPGVLVENQMAYAGSPEPICLEETGTHGVVYGEITEDEQGQYHTQITLVPCACRSYIPLSLRIHSGTTQAALEQKVQDAIAQKGSEDIYWLRIQGYRNPELEFELEALRAYGNIVKITDETRPCYDLNRLKREKLGTKIGAYIHWFEKKQGKVEQKALDYGLQALLAEDGDEREVLSEKITAWKEKKQELRKERESRSAVVEQTMHRIMRERSGLEQQLLVNGSEIRRLELNRNATEKHLEQERREEGKRQAEESRQPKSEQPLNPERSVAEQPVQTRKAVGGKERKLLDIPKIPKISEIFTWTGIVLAILILIDPFSWNRAVCTVLGLVILTGTLMGRMYLVNWLRTRDSMAVQRTVVRDEPEQKEDTEQEELQKDWEERLKERKKELRQISHQILRLQERGVHLATEAEEKKIQTENLQEEIRELSCPTWEEESCDMEISGLKLALTVLTEEESIRHVGDRSERKEKEKECLE</sequence>
<dbReference type="Gene3D" id="3.60.21.10">
    <property type="match status" value="1"/>
</dbReference>
<feature type="coiled-coil region" evidence="2">
    <location>
        <begin position="557"/>
        <end position="609"/>
    </location>
</feature>
<comment type="caution">
    <text evidence="6">The sequence shown here is derived from an EMBL/GenBank/DDBJ whole genome shotgun (WGS) entry which is preliminary data.</text>
</comment>
<dbReference type="InterPro" id="IPR041796">
    <property type="entry name" value="Mre11_N"/>
</dbReference>
<accession>A0A7X2P1A1</accession>
<dbReference type="RefSeq" id="WP_154431431.1">
    <property type="nucleotide sequence ID" value="NZ_VUMS01000004.1"/>
</dbReference>
<keyword evidence="7" id="KW-1185">Reference proteome</keyword>
<keyword evidence="2" id="KW-0175">Coiled coil</keyword>
<dbReference type="AlphaFoldDB" id="A0A7X2P1A1"/>
<keyword evidence="4" id="KW-1133">Transmembrane helix</keyword>
<keyword evidence="4" id="KW-0812">Transmembrane</keyword>
<dbReference type="PANTHER" id="PTHR30337">
    <property type="entry name" value="COMPONENT OF ATP-DEPENDENT DSDNA EXONUCLEASE"/>
    <property type="match status" value="1"/>
</dbReference>
<evidence type="ECO:0000256" key="1">
    <source>
        <dbReference type="ARBA" id="ARBA00022801"/>
    </source>
</evidence>
<proteinExistence type="predicted"/>
<evidence type="ECO:0000256" key="2">
    <source>
        <dbReference type="SAM" id="Coils"/>
    </source>
</evidence>
<dbReference type="Proteomes" id="UP000440513">
    <property type="component" value="Unassembled WGS sequence"/>
</dbReference>
<dbReference type="Pfam" id="PF00149">
    <property type="entry name" value="Metallophos"/>
    <property type="match status" value="1"/>
</dbReference>
<gene>
    <name evidence="6" type="ORF">FYJ57_02655</name>
</gene>
<evidence type="ECO:0000256" key="4">
    <source>
        <dbReference type="SAM" id="Phobius"/>
    </source>
</evidence>
<protein>
    <recommendedName>
        <fullName evidence="5">Calcineurin-like phosphoesterase domain-containing protein</fullName>
    </recommendedName>
</protein>
<evidence type="ECO:0000256" key="3">
    <source>
        <dbReference type="SAM" id="MobiDB-lite"/>
    </source>
</evidence>
<feature type="region of interest" description="Disordered" evidence="3">
    <location>
        <begin position="414"/>
        <end position="464"/>
    </location>
</feature>
<feature type="transmembrane region" description="Helical" evidence="4">
    <location>
        <begin position="502"/>
        <end position="524"/>
    </location>
</feature>
<feature type="compositionally biased region" description="Basic and acidic residues" evidence="3">
    <location>
        <begin position="414"/>
        <end position="441"/>
    </location>
</feature>
<keyword evidence="1" id="KW-0378">Hydrolase</keyword>
<dbReference type="InterPro" id="IPR050535">
    <property type="entry name" value="DNA_Repair-Maintenance_Comp"/>
</dbReference>
<feature type="transmembrane region" description="Helical" evidence="4">
    <location>
        <begin position="476"/>
        <end position="496"/>
    </location>
</feature>
<reference evidence="6 7" key="1">
    <citation type="submission" date="2019-08" db="EMBL/GenBank/DDBJ databases">
        <title>In-depth cultivation of the pig gut microbiome towards novel bacterial diversity and tailored functional studies.</title>
        <authorList>
            <person name="Wylensek D."/>
            <person name="Hitch T.C.A."/>
            <person name="Clavel T."/>
        </authorList>
    </citation>
    <scope>NUCLEOTIDE SEQUENCE [LARGE SCALE GENOMIC DNA]</scope>
    <source>
        <strain evidence="6 7">BSM-380-WT-5A</strain>
    </source>
</reference>
<dbReference type="InterPro" id="IPR004843">
    <property type="entry name" value="Calcineurin-like_PHP"/>
</dbReference>
<dbReference type="InterPro" id="IPR029052">
    <property type="entry name" value="Metallo-depent_PP-like"/>
</dbReference>
<dbReference type="CDD" id="cd00840">
    <property type="entry name" value="MPP_Mre11_N"/>
    <property type="match status" value="1"/>
</dbReference>
<organism evidence="6 7">
    <name type="scientific">Oliverpabstia intestinalis</name>
    <dbReference type="NCBI Taxonomy" id="2606633"/>
    <lineage>
        <taxon>Bacteria</taxon>
        <taxon>Bacillati</taxon>
        <taxon>Bacillota</taxon>
        <taxon>Clostridia</taxon>
        <taxon>Lachnospirales</taxon>
        <taxon>Lachnospiraceae</taxon>
        <taxon>Oliverpabstia</taxon>
    </lineage>
</organism>
<feature type="domain" description="Calcineurin-like phosphoesterase" evidence="5">
    <location>
        <begin position="1"/>
        <end position="131"/>
    </location>
</feature>
<dbReference type="EMBL" id="VUMS01000004">
    <property type="protein sequence ID" value="MST65654.1"/>
    <property type="molecule type" value="Genomic_DNA"/>
</dbReference>
<dbReference type="GO" id="GO:0016787">
    <property type="term" value="F:hydrolase activity"/>
    <property type="evidence" value="ECO:0007669"/>
    <property type="project" value="UniProtKB-KW"/>
</dbReference>